<dbReference type="GeneID" id="18504772"/>
<dbReference type="EMBL" id="KF156338">
    <property type="protein sequence ID" value="AHB80610.1"/>
    <property type="molecule type" value="Genomic_DNA"/>
</dbReference>
<dbReference type="OrthoDB" id="18659at10239"/>
<name>V5UTD4_9CAUD</name>
<evidence type="ECO:0000313" key="2">
    <source>
        <dbReference type="Proteomes" id="UP000018808"/>
    </source>
</evidence>
<reference evidence="1 2" key="1">
    <citation type="journal article" date="2014" name="Nature">
        <title>Viral tagging reveals discrete populations in Synechococcus viral genome sequence space.</title>
        <authorList>
            <person name="Deng L."/>
            <person name="Ignacio Espinoza J.C."/>
            <person name="Gregory A.C."/>
            <person name="Poulos B.T."/>
            <person name="Weitz J.S."/>
            <person name="Hugenholtz P."/>
            <person name="Sullivan M.B."/>
        </authorList>
    </citation>
    <scope>NUCLEOTIDE SEQUENCE [LARGE SCALE GENOMIC DNA]</scope>
</reference>
<dbReference type="KEGG" id="vg:18504772"/>
<dbReference type="Proteomes" id="UP000018808">
    <property type="component" value="Segment"/>
</dbReference>
<protein>
    <submittedName>
        <fullName evidence="1">Carboxylesterase</fullName>
    </submittedName>
</protein>
<dbReference type="RefSeq" id="YP_009008330.1">
    <property type="nucleotide sequence ID" value="NC_023587.1"/>
</dbReference>
<sequence length="86" mass="9634">MIKALFSFVFAAVMWVQVPQWSDDWSKCAVDVPDTACHWYITAPDSTMGVGFSWENAPWFSAEGLLDIGELHDTMTSLQINSMVDS</sequence>
<organism evidence="1 2">
    <name type="scientific">Synechococcus phage ACG-2014h</name>
    <dbReference type="NCBI Taxonomy" id="1340810"/>
    <lineage>
        <taxon>Viruses</taxon>
        <taxon>Duplodnaviria</taxon>
        <taxon>Heunggongvirae</taxon>
        <taxon>Uroviricota</taxon>
        <taxon>Caudoviricetes</taxon>
        <taxon>Pantevenvirales</taxon>
        <taxon>Kyanoviridae</taxon>
        <taxon>Sedonavirus</taxon>
        <taxon>Sedonavirus tusconh</taxon>
    </lineage>
</organism>
<keyword evidence="2" id="KW-1185">Reference proteome</keyword>
<accession>V5UTD4</accession>
<gene>
    <name evidence="1" type="ORF">S-MbCM7_196</name>
</gene>
<proteinExistence type="predicted"/>
<evidence type="ECO:0000313" key="1">
    <source>
        <dbReference type="EMBL" id="AHB80610.1"/>
    </source>
</evidence>